<organism evidence="3 4">
    <name type="scientific">Croceimicrobium hydrocarbonivorans</name>
    <dbReference type="NCBI Taxonomy" id="2761580"/>
    <lineage>
        <taxon>Bacteria</taxon>
        <taxon>Pseudomonadati</taxon>
        <taxon>Bacteroidota</taxon>
        <taxon>Flavobacteriia</taxon>
        <taxon>Flavobacteriales</taxon>
        <taxon>Owenweeksiaceae</taxon>
        <taxon>Croceimicrobium</taxon>
    </lineage>
</organism>
<reference evidence="3 4" key="1">
    <citation type="submission" date="2020-08" db="EMBL/GenBank/DDBJ databases">
        <title>Croceimicrobium hydrocarbonivorans gen. nov., sp. nov., a novel marine bacterium isolated from a bacterial consortium that degrades polyethylene terephthalate.</title>
        <authorList>
            <person name="Liu R."/>
        </authorList>
    </citation>
    <scope>NUCLEOTIDE SEQUENCE [LARGE SCALE GENOMIC DNA]</scope>
    <source>
        <strain evidence="3 4">A20-9</strain>
    </source>
</reference>
<dbReference type="PROSITE" id="PS50911">
    <property type="entry name" value="CHAP"/>
    <property type="match status" value="1"/>
</dbReference>
<accession>A0A7H0VHU1</accession>
<dbReference type="InterPro" id="IPR007921">
    <property type="entry name" value="CHAP_dom"/>
</dbReference>
<feature type="domain" description="Peptidase C51" evidence="2">
    <location>
        <begin position="50"/>
        <end position="196"/>
    </location>
</feature>
<dbReference type="InterPro" id="IPR051705">
    <property type="entry name" value="Gsp_Synthetase/Amidase"/>
</dbReference>
<name>A0A7H0VHU1_9FLAO</name>
<dbReference type="GO" id="GO:0016874">
    <property type="term" value="F:ligase activity"/>
    <property type="evidence" value="ECO:0007669"/>
    <property type="project" value="TreeGrafter"/>
</dbReference>
<dbReference type="PANTHER" id="PTHR30094">
    <property type="entry name" value="BIFUNCTIONAL GLUTATHIONYLSPERMIDINE SYNTHETASE/AMIDASE-RELATED"/>
    <property type="match status" value="1"/>
</dbReference>
<evidence type="ECO:0000313" key="3">
    <source>
        <dbReference type="EMBL" id="QNR25289.1"/>
    </source>
</evidence>
<dbReference type="InterPro" id="IPR038765">
    <property type="entry name" value="Papain-like_cys_pep_sf"/>
</dbReference>
<feature type="transmembrane region" description="Helical" evidence="1">
    <location>
        <begin position="7"/>
        <end position="24"/>
    </location>
</feature>
<dbReference type="AlphaFoldDB" id="A0A7H0VHU1"/>
<dbReference type="EMBL" id="CP060139">
    <property type="protein sequence ID" value="QNR25289.1"/>
    <property type="molecule type" value="Genomic_DNA"/>
</dbReference>
<protein>
    <submittedName>
        <fullName evidence="3">CHAP domain-containing protein</fullName>
    </submittedName>
</protein>
<keyword evidence="1" id="KW-0472">Membrane</keyword>
<dbReference type="Pfam" id="PF05257">
    <property type="entry name" value="CHAP"/>
    <property type="match status" value="1"/>
</dbReference>
<gene>
    <name evidence="3" type="ORF">H4K34_05470</name>
</gene>
<proteinExistence type="predicted"/>
<evidence type="ECO:0000256" key="1">
    <source>
        <dbReference type="SAM" id="Phobius"/>
    </source>
</evidence>
<keyword evidence="4" id="KW-1185">Reference proteome</keyword>
<keyword evidence="1" id="KW-0812">Transmembrane</keyword>
<evidence type="ECO:0000313" key="4">
    <source>
        <dbReference type="Proteomes" id="UP000516305"/>
    </source>
</evidence>
<evidence type="ECO:0000259" key="2">
    <source>
        <dbReference type="PROSITE" id="PS50911"/>
    </source>
</evidence>
<keyword evidence="1" id="KW-1133">Transmembrane helix</keyword>
<sequence>MKKKHLLYAILIIVVPLGLFGFWMKTGQPNLNDHEIGDEIDRLNGVAVYYNGAVSHVDGRNLTADGYNLGLKWQCVEFVKRYYYEHLNHKMPDSYGHAKSFYSAQIGDGQKNAQRNLIQYRNPSQWKPAVNDLLVYDGTLWNPYGHVAIVSAVFEDEIEIIQQNPGPTALSRLRIGLSQMENKYHLEGSTILGWLRKKAP</sequence>
<dbReference type="Proteomes" id="UP000516305">
    <property type="component" value="Chromosome"/>
</dbReference>
<dbReference type="Gene3D" id="3.90.1720.10">
    <property type="entry name" value="endopeptidase domain like (from Nostoc punctiforme)"/>
    <property type="match status" value="1"/>
</dbReference>
<dbReference type="SUPFAM" id="SSF54001">
    <property type="entry name" value="Cysteine proteinases"/>
    <property type="match status" value="1"/>
</dbReference>
<dbReference type="RefSeq" id="WP_210759816.1">
    <property type="nucleotide sequence ID" value="NZ_CP060139.1"/>
</dbReference>
<dbReference type="PANTHER" id="PTHR30094:SF0">
    <property type="entry name" value="BIFUNCTIONAL GLUTATHIONYLSPERMIDINE SYNTHETASE_AMIDASE-RELATED"/>
    <property type="match status" value="1"/>
</dbReference>
<dbReference type="KEGG" id="chyd:H4K34_05470"/>